<evidence type="ECO:0000313" key="10">
    <source>
        <dbReference type="Ensembl" id="ENSMMDP00005022080.1"/>
    </source>
</evidence>
<keyword evidence="11" id="KW-1185">Reference proteome</keyword>
<evidence type="ECO:0000256" key="1">
    <source>
        <dbReference type="ARBA" id="ARBA00004236"/>
    </source>
</evidence>
<comment type="similarity">
    <text evidence="2">Belongs to the GDNFR family.</text>
</comment>
<dbReference type="GO" id="GO:0009897">
    <property type="term" value="C:external side of plasma membrane"/>
    <property type="evidence" value="ECO:0007669"/>
    <property type="project" value="TreeGrafter"/>
</dbReference>
<dbReference type="PANTHER" id="PTHR10269:SF1">
    <property type="entry name" value="GDNF FAMILY RECEPTOR ALPHA-LIKE"/>
    <property type="match status" value="1"/>
</dbReference>
<dbReference type="Proteomes" id="UP000472263">
    <property type="component" value="Chromosome 15"/>
</dbReference>
<dbReference type="GO" id="GO:0038023">
    <property type="term" value="F:signaling receptor activity"/>
    <property type="evidence" value="ECO:0007669"/>
    <property type="project" value="InterPro"/>
</dbReference>
<keyword evidence="8" id="KW-0812">Transmembrane</keyword>
<dbReference type="GO" id="GO:0007169">
    <property type="term" value="P:cell surface receptor protein tyrosine kinase signaling pathway"/>
    <property type="evidence" value="ECO:0007669"/>
    <property type="project" value="UniProtKB-ARBA"/>
</dbReference>
<dbReference type="PANTHER" id="PTHR10269">
    <property type="entry name" value="GDNF RECEPTOR ALPHA"/>
    <property type="match status" value="1"/>
</dbReference>
<proteinExistence type="inferred from homology"/>
<evidence type="ECO:0000256" key="4">
    <source>
        <dbReference type="ARBA" id="ARBA00022729"/>
    </source>
</evidence>
<dbReference type="InterPro" id="IPR037193">
    <property type="entry name" value="GDNF_alpha"/>
</dbReference>
<dbReference type="GeneTree" id="ENSGT00730000111274"/>
<evidence type="ECO:0000256" key="8">
    <source>
        <dbReference type="SAM" id="Phobius"/>
    </source>
</evidence>
<protein>
    <recommendedName>
        <fullName evidence="9">GDNF/GAS1 domain-containing protein</fullName>
    </recommendedName>
</protein>
<comment type="subcellular location">
    <subcellularLocation>
        <location evidence="1">Cell membrane</location>
    </subcellularLocation>
</comment>
<feature type="domain" description="GDNF/GAS1" evidence="9">
    <location>
        <begin position="63"/>
        <end position="140"/>
    </location>
</feature>
<organism evidence="10 11">
    <name type="scientific">Myripristis murdjan</name>
    <name type="common">pinecone soldierfish</name>
    <dbReference type="NCBI Taxonomy" id="586833"/>
    <lineage>
        <taxon>Eukaryota</taxon>
        <taxon>Metazoa</taxon>
        <taxon>Chordata</taxon>
        <taxon>Craniata</taxon>
        <taxon>Vertebrata</taxon>
        <taxon>Euteleostomi</taxon>
        <taxon>Actinopterygii</taxon>
        <taxon>Neopterygii</taxon>
        <taxon>Teleostei</taxon>
        <taxon>Neoteleostei</taxon>
        <taxon>Acanthomorphata</taxon>
        <taxon>Holocentriformes</taxon>
        <taxon>Holocentridae</taxon>
        <taxon>Myripristis</taxon>
    </lineage>
</organism>
<keyword evidence="3" id="KW-1003">Cell membrane</keyword>
<dbReference type="InParanoid" id="A0A667XWR1"/>
<keyword evidence="6" id="KW-0675">Receptor</keyword>
<dbReference type="GO" id="GO:0043235">
    <property type="term" value="C:receptor complex"/>
    <property type="evidence" value="ECO:0007669"/>
    <property type="project" value="TreeGrafter"/>
</dbReference>
<dbReference type="Ensembl" id="ENSMMDT00005022573.1">
    <property type="protein sequence ID" value="ENSMMDP00005022080.1"/>
    <property type="gene ID" value="ENSMMDG00005010742.1"/>
</dbReference>
<feature type="transmembrane region" description="Helical" evidence="8">
    <location>
        <begin position="270"/>
        <end position="290"/>
    </location>
</feature>
<keyword evidence="4" id="KW-0732">Signal</keyword>
<evidence type="ECO:0000256" key="3">
    <source>
        <dbReference type="ARBA" id="ARBA00022475"/>
    </source>
</evidence>
<feature type="domain" description="GDNF/GAS1" evidence="9">
    <location>
        <begin position="147"/>
        <end position="246"/>
    </location>
</feature>
<evidence type="ECO:0000256" key="5">
    <source>
        <dbReference type="ARBA" id="ARBA00023136"/>
    </source>
</evidence>
<dbReference type="SMART" id="SM00907">
    <property type="entry name" value="GDNF"/>
    <property type="match status" value="2"/>
</dbReference>
<reference evidence="10" key="3">
    <citation type="submission" date="2025-09" db="UniProtKB">
        <authorList>
            <consortium name="Ensembl"/>
        </authorList>
    </citation>
    <scope>IDENTIFICATION</scope>
</reference>
<evidence type="ECO:0000256" key="2">
    <source>
        <dbReference type="ARBA" id="ARBA00005961"/>
    </source>
</evidence>
<keyword evidence="5 8" id="KW-0472">Membrane</keyword>
<accession>A0A667XWR1</accession>
<reference evidence="10" key="2">
    <citation type="submission" date="2025-08" db="UniProtKB">
        <authorList>
            <consortium name="Ensembl"/>
        </authorList>
    </citation>
    <scope>IDENTIFICATION</scope>
</reference>
<evidence type="ECO:0000256" key="7">
    <source>
        <dbReference type="ARBA" id="ARBA00023180"/>
    </source>
</evidence>
<dbReference type="GO" id="GO:0007399">
    <property type="term" value="P:nervous system development"/>
    <property type="evidence" value="ECO:0007669"/>
    <property type="project" value="TreeGrafter"/>
</dbReference>
<dbReference type="AlphaFoldDB" id="A0A667XWR1"/>
<keyword evidence="8" id="KW-1133">Transmembrane helix</keyword>
<dbReference type="Pfam" id="PF02351">
    <property type="entry name" value="GDNF"/>
    <property type="match status" value="2"/>
</dbReference>
<reference evidence="10" key="1">
    <citation type="submission" date="2019-06" db="EMBL/GenBank/DDBJ databases">
        <authorList>
            <consortium name="Wellcome Sanger Institute Data Sharing"/>
        </authorList>
    </citation>
    <scope>NUCLEOTIDE SEQUENCE [LARGE SCALE GENOMIC DNA]</scope>
</reference>
<keyword evidence="7" id="KW-0325">Glycoprotein</keyword>
<dbReference type="SUPFAM" id="SSF110035">
    <property type="entry name" value="GDNF receptor-like"/>
    <property type="match status" value="2"/>
</dbReference>
<evidence type="ECO:0000259" key="9">
    <source>
        <dbReference type="SMART" id="SM00907"/>
    </source>
</evidence>
<name>A0A667XWR1_9TELE</name>
<evidence type="ECO:0000313" key="11">
    <source>
        <dbReference type="Proteomes" id="UP000472263"/>
    </source>
</evidence>
<sequence>CQIKGSKICNMTIQAILDQFPSMHACQRDKSYEAIWCIHKESNHDACFFFFFFLTVYDGTGSCLKQMEVCLDDEICNRYLVPFVQACAAGQCNRTHCQQATRQFYSGMPYNVAEMLFMCECEAGAPNCLHIKKTLHSGTCGEETWTCQEGLNHCLADWHCRNVFETFQAKCWHAELTQCSDSENTDGECVSQMNPALVLGGDIQCKMAFLATVGTTLHYPCTCKGLHDEEMLKCNTLHDIFHNRSLYSECMVSTSTQVNSKYAVLSHYNMVMMIQNMTLHFFLSFFLILVG</sequence>
<dbReference type="InterPro" id="IPR003438">
    <property type="entry name" value="GDNF_rcpt"/>
</dbReference>
<evidence type="ECO:0000256" key="6">
    <source>
        <dbReference type="ARBA" id="ARBA00023170"/>
    </source>
</evidence>
<dbReference type="InterPro" id="IPR016017">
    <property type="entry name" value="GDNF/GAS1"/>
</dbReference>